<proteinExistence type="predicted"/>
<dbReference type="PANTHER" id="PTHR16557:SF2">
    <property type="entry name" value="NUCLEIC ACID DIOXYGENASE ALKBH1"/>
    <property type="match status" value="1"/>
</dbReference>
<organism evidence="8 9">
    <name type="scientific">Methyloceanibacter methanicus</name>
    <dbReference type="NCBI Taxonomy" id="1774968"/>
    <lineage>
        <taxon>Bacteria</taxon>
        <taxon>Pseudomonadati</taxon>
        <taxon>Pseudomonadota</taxon>
        <taxon>Alphaproteobacteria</taxon>
        <taxon>Hyphomicrobiales</taxon>
        <taxon>Hyphomicrobiaceae</taxon>
        <taxon>Methyloceanibacter</taxon>
    </lineage>
</organism>
<evidence type="ECO:0000256" key="6">
    <source>
        <dbReference type="PIRSR" id="PIRSR604574-2"/>
    </source>
</evidence>
<dbReference type="InterPro" id="IPR004574">
    <property type="entry name" value="Alkb"/>
</dbReference>
<evidence type="ECO:0000259" key="7">
    <source>
        <dbReference type="PROSITE" id="PS51471"/>
    </source>
</evidence>
<feature type="binding site" evidence="5">
    <location>
        <position position="53"/>
    </location>
    <ligand>
        <name>substrate</name>
    </ligand>
</feature>
<protein>
    <submittedName>
        <fullName evidence="8">Alkylated DNA repair dioxygenase</fullName>
    </submittedName>
</protein>
<keyword evidence="4 6" id="KW-0408">Iron</keyword>
<name>A0A1E3W6F7_9HYPH</name>
<keyword evidence="3" id="KW-0560">Oxidoreductase</keyword>
<evidence type="ECO:0000313" key="9">
    <source>
        <dbReference type="Proteomes" id="UP000094501"/>
    </source>
</evidence>
<dbReference type="GO" id="GO:0005737">
    <property type="term" value="C:cytoplasm"/>
    <property type="evidence" value="ECO:0007669"/>
    <property type="project" value="TreeGrafter"/>
</dbReference>
<dbReference type="EMBL" id="LPWG01000002">
    <property type="protein sequence ID" value="ODS01082.1"/>
    <property type="molecule type" value="Genomic_DNA"/>
</dbReference>
<dbReference type="RefSeq" id="WP_069435927.1">
    <property type="nucleotide sequence ID" value="NZ_LPWG01000002.1"/>
</dbReference>
<dbReference type="GO" id="GO:0035515">
    <property type="term" value="F:oxidative RNA demethylase activity"/>
    <property type="evidence" value="ECO:0007669"/>
    <property type="project" value="TreeGrafter"/>
</dbReference>
<feature type="domain" description="Fe2OG dioxygenase" evidence="7">
    <location>
        <begin position="94"/>
        <end position="195"/>
    </location>
</feature>
<dbReference type="AlphaFoldDB" id="A0A1E3W6F7"/>
<accession>A0A1E3W6F7</accession>
<feature type="binding site" evidence="5">
    <location>
        <begin position="101"/>
        <end position="103"/>
    </location>
    <ligand>
        <name>2-oxoglutarate</name>
        <dbReference type="ChEBI" id="CHEBI:16810"/>
    </ligand>
</feature>
<evidence type="ECO:0000256" key="2">
    <source>
        <dbReference type="ARBA" id="ARBA00022964"/>
    </source>
</evidence>
<sequence>MLYFPKKLNAQAQAALLGDVRAIVGEAPLFVPTMPRSGTPMSVRMTNAGSLGWVTDKTRGYRYQATHPETGAPWPAIPQRLLALWAALADYPHPPEACLINYYSGGAKMGLHQDRDEEDVTAPVLSVSLGDTAIFRVGGTTRKAPSRTLELQSGDVVVLGGADRLAYHGIDRVLSKTSGLLDEGGRFNLTLRRVTKPANPVST</sequence>
<dbReference type="InterPro" id="IPR005123">
    <property type="entry name" value="Oxoglu/Fe-dep_dioxygenase_dom"/>
</dbReference>
<feature type="binding site" evidence="6">
    <location>
        <position position="168"/>
    </location>
    <ligand>
        <name>Fe cation</name>
        <dbReference type="ChEBI" id="CHEBI:24875"/>
        <note>catalytic</note>
    </ligand>
</feature>
<evidence type="ECO:0000256" key="3">
    <source>
        <dbReference type="ARBA" id="ARBA00023002"/>
    </source>
</evidence>
<keyword evidence="9" id="KW-1185">Reference proteome</keyword>
<feature type="binding site" evidence="6">
    <location>
        <position position="114"/>
    </location>
    <ligand>
        <name>Fe cation</name>
        <dbReference type="ChEBI" id="CHEBI:24875"/>
        <note>catalytic</note>
    </ligand>
</feature>
<gene>
    <name evidence="8" type="ORF">AUC68_11915</name>
</gene>
<dbReference type="GO" id="GO:0035513">
    <property type="term" value="P:oxidative RNA demethylation"/>
    <property type="evidence" value="ECO:0007669"/>
    <property type="project" value="TreeGrafter"/>
</dbReference>
<dbReference type="PANTHER" id="PTHR16557">
    <property type="entry name" value="ALKYLATED DNA REPAIR PROTEIN ALKB-RELATED"/>
    <property type="match status" value="1"/>
</dbReference>
<dbReference type="InterPro" id="IPR037151">
    <property type="entry name" value="AlkB-like_sf"/>
</dbReference>
<dbReference type="Proteomes" id="UP000094501">
    <property type="component" value="Unassembled WGS sequence"/>
</dbReference>
<keyword evidence="2 8" id="KW-0223">Dioxygenase</keyword>
<dbReference type="GO" id="GO:0035516">
    <property type="term" value="F:broad specificity oxidative DNA demethylase activity"/>
    <property type="evidence" value="ECO:0007669"/>
    <property type="project" value="TreeGrafter"/>
</dbReference>
<comment type="cofactor">
    <cofactor evidence="6">
        <name>Fe(2+)</name>
        <dbReference type="ChEBI" id="CHEBI:29033"/>
    </cofactor>
    <text evidence="6">Binds 1 Fe(2+) ion per subunit.</text>
</comment>
<evidence type="ECO:0000256" key="5">
    <source>
        <dbReference type="PIRSR" id="PIRSR604574-1"/>
    </source>
</evidence>
<evidence type="ECO:0000256" key="1">
    <source>
        <dbReference type="ARBA" id="ARBA00022723"/>
    </source>
</evidence>
<feature type="binding site" evidence="5">
    <location>
        <position position="142"/>
    </location>
    <ligand>
        <name>substrate</name>
    </ligand>
</feature>
<reference evidence="8 9" key="1">
    <citation type="journal article" date="2016" name="Environ. Microbiol.">
        <title>New Methyloceanibacter diversity from North Sea sediments includes methanotroph containing solely the soluble methane monooxygenase.</title>
        <authorList>
            <person name="Vekeman B."/>
            <person name="Kerckhof F.M."/>
            <person name="Cremers G."/>
            <person name="de Vos P."/>
            <person name="Vandamme P."/>
            <person name="Boon N."/>
            <person name="Op den Camp H.J."/>
            <person name="Heylen K."/>
        </authorList>
    </citation>
    <scope>NUCLEOTIDE SEQUENCE [LARGE SCALE GENOMIC DNA]</scope>
    <source>
        <strain evidence="8 9">R-67174</strain>
    </source>
</reference>
<dbReference type="Pfam" id="PF13532">
    <property type="entry name" value="2OG-FeII_Oxy_2"/>
    <property type="match status" value="1"/>
</dbReference>
<feature type="binding site" evidence="5">
    <location>
        <begin position="61"/>
        <end position="63"/>
    </location>
    <ligand>
        <name>substrate</name>
    </ligand>
</feature>
<feature type="binding site" evidence="6">
    <location>
        <position position="112"/>
    </location>
    <ligand>
        <name>Fe cation</name>
        <dbReference type="ChEBI" id="CHEBI:24875"/>
        <note>catalytic</note>
    </ligand>
</feature>
<evidence type="ECO:0000256" key="4">
    <source>
        <dbReference type="ARBA" id="ARBA00023004"/>
    </source>
</evidence>
<feature type="binding site" evidence="5">
    <location>
        <begin position="186"/>
        <end position="192"/>
    </location>
    <ligand>
        <name>2-oxoglutarate</name>
        <dbReference type="ChEBI" id="CHEBI:16810"/>
    </ligand>
</feature>
<feature type="binding site" evidence="5">
    <location>
        <position position="116"/>
    </location>
    <ligand>
        <name>substrate</name>
    </ligand>
</feature>
<dbReference type="STRING" id="1774968.AUC68_11915"/>
<dbReference type="InterPro" id="IPR027450">
    <property type="entry name" value="AlkB-like"/>
</dbReference>
<keyword evidence="1 6" id="KW-0479">Metal-binding</keyword>
<dbReference type="GO" id="GO:0008198">
    <property type="term" value="F:ferrous iron binding"/>
    <property type="evidence" value="ECO:0007669"/>
    <property type="project" value="TreeGrafter"/>
</dbReference>
<comment type="caution">
    <text evidence="8">The sequence shown here is derived from an EMBL/GenBank/DDBJ whole genome shotgun (WGS) entry which is preliminary data.</text>
</comment>
<evidence type="ECO:0000313" key="8">
    <source>
        <dbReference type="EMBL" id="ODS01082.1"/>
    </source>
</evidence>
<dbReference type="OrthoDB" id="9796932at2"/>
<dbReference type="PROSITE" id="PS51471">
    <property type="entry name" value="FE2OG_OXY"/>
    <property type="match status" value="1"/>
</dbReference>
<dbReference type="SUPFAM" id="SSF51197">
    <property type="entry name" value="Clavaminate synthase-like"/>
    <property type="match status" value="1"/>
</dbReference>
<dbReference type="Gene3D" id="2.60.120.590">
    <property type="entry name" value="Alpha-ketoglutarate-dependent dioxygenase AlkB-like"/>
    <property type="match status" value="1"/>
</dbReference>